<reference evidence="1 2" key="1">
    <citation type="journal article" date="2019" name="Int. J. Syst. Evol. Microbiol.">
        <title>The Global Catalogue of Microorganisms (GCM) 10K type strain sequencing project: providing services to taxonomists for standard genome sequencing and annotation.</title>
        <authorList>
            <consortium name="The Broad Institute Genomics Platform"/>
            <consortium name="The Broad Institute Genome Sequencing Center for Infectious Disease"/>
            <person name="Wu L."/>
            <person name="Ma J."/>
        </authorList>
    </citation>
    <scope>NUCLEOTIDE SEQUENCE [LARGE SCALE GENOMIC DNA]</scope>
    <source>
        <strain evidence="1 2">XZYJT29</strain>
    </source>
</reference>
<gene>
    <name evidence="1" type="ORF">ACFQMA_05040</name>
</gene>
<dbReference type="AlphaFoldDB" id="A0ABD5Y169"/>
<organism evidence="1 2">
    <name type="scientific">Halosimplex aquaticum</name>
    <dbReference type="NCBI Taxonomy" id="3026162"/>
    <lineage>
        <taxon>Archaea</taxon>
        <taxon>Methanobacteriati</taxon>
        <taxon>Methanobacteriota</taxon>
        <taxon>Stenosarchaea group</taxon>
        <taxon>Halobacteria</taxon>
        <taxon>Halobacteriales</taxon>
        <taxon>Haloarculaceae</taxon>
        <taxon>Halosimplex</taxon>
    </lineage>
</organism>
<keyword evidence="2" id="KW-1185">Reference proteome</keyword>
<proteinExistence type="predicted"/>
<comment type="caution">
    <text evidence="1">The sequence shown here is derived from an EMBL/GenBank/DDBJ whole genome shotgun (WGS) entry which is preliminary data.</text>
</comment>
<evidence type="ECO:0000313" key="1">
    <source>
        <dbReference type="EMBL" id="MFC7139202.1"/>
    </source>
</evidence>
<dbReference type="PROSITE" id="PS51257">
    <property type="entry name" value="PROKAR_LIPOPROTEIN"/>
    <property type="match status" value="1"/>
</dbReference>
<name>A0ABD5Y169_9EURY</name>
<dbReference type="RefSeq" id="WP_274324800.1">
    <property type="nucleotide sequence ID" value="NZ_CP118158.1"/>
</dbReference>
<protein>
    <submittedName>
        <fullName evidence="1">Uncharacterized protein</fullName>
    </submittedName>
</protein>
<accession>A0ABD5Y169</accession>
<sequence>MDRRTCLALVGTVASGGGVGCLSGGGESTPAGTASGPRSEIAAATGTVTATPLPHMDLAYETAQYYLTDRFLFRNRTVAECWG</sequence>
<dbReference type="GeneID" id="78819454"/>
<dbReference type="EMBL" id="JBHTAS010000001">
    <property type="protein sequence ID" value="MFC7139202.1"/>
    <property type="molecule type" value="Genomic_DNA"/>
</dbReference>
<dbReference type="Proteomes" id="UP001596432">
    <property type="component" value="Unassembled WGS sequence"/>
</dbReference>
<evidence type="ECO:0000313" key="2">
    <source>
        <dbReference type="Proteomes" id="UP001596432"/>
    </source>
</evidence>